<reference evidence="2" key="1">
    <citation type="journal article" date="2019" name="Sci. Rep.">
        <title>Draft genome of Tanacetum cinerariifolium, the natural source of mosquito coil.</title>
        <authorList>
            <person name="Yamashiro T."/>
            <person name="Shiraishi A."/>
            <person name="Satake H."/>
            <person name="Nakayama K."/>
        </authorList>
    </citation>
    <scope>NUCLEOTIDE SEQUENCE</scope>
</reference>
<accession>A0A699S8V8</accession>
<feature type="compositionally biased region" description="Basic and acidic residues" evidence="1">
    <location>
        <begin position="61"/>
        <end position="70"/>
    </location>
</feature>
<protein>
    <submittedName>
        <fullName evidence="2">Uncharacterized protein</fullName>
    </submittedName>
</protein>
<sequence>DSVPSSPVHDRSKLGEGYYVVPPPYTGTFMPLKLDLVFHDAPPTSETVLNVVHVESSTNKTSKEISKTLRPDSPIIKDWTSDSENESKHESVSNQKEPSFVQTYEYVKTPRESIKTVEH</sequence>
<feature type="non-terminal residue" evidence="2">
    <location>
        <position position="119"/>
    </location>
</feature>
<proteinExistence type="predicted"/>
<evidence type="ECO:0000256" key="1">
    <source>
        <dbReference type="SAM" id="MobiDB-lite"/>
    </source>
</evidence>
<feature type="region of interest" description="Disordered" evidence="1">
    <location>
        <begin position="56"/>
        <end position="105"/>
    </location>
</feature>
<comment type="caution">
    <text evidence="2">The sequence shown here is derived from an EMBL/GenBank/DDBJ whole genome shotgun (WGS) entry which is preliminary data.</text>
</comment>
<organism evidence="2">
    <name type="scientific">Tanacetum cinerariifolium</name>
    <name type="common">Dalmatian daisy</name>
    <name type="synonym">Chrysanthemum cinerariifolium</name>
    <dbReference type="NCBI Taxonomy" id="118510"/>
    <lineage>
        <taxon>Eukaryota</taxon>
        <taxon>Viridiplantae</taxon>
        <taxon>Streptophyta</taxon>
        <taxon>Embryophyta</taxon>
        <taxon>Tracheophyta</taxon>
        <taxon>Spermatophyta</taxon>
        <taxon>Magnoliopsida</taxon>
        <taxon>eudicotyledons</taxon>
        <taxon>Gunneridae</taxon>
        <taxon>Pentapetalae</taxon>
        <taxon>asterids</taxon>
        <taxon>campanulids</taxon>
        <taxon>Asterales</taxon>
        <taxon>Asteraceae</taxon>
        <taxon>Asteroideae</taxon>
        <taxon>Anthemideae</taxon>
        <taxon>Anthemidinae</taxon>
        <taxon>Tanacetum</taxon>
    </lineage>
</organism>
<name>A0A699S8V8_TANCI</name>
<gene>
    <name evidence="2" type="ORF">Tci_865882</name>
</gene>
<dbReference type="AlphaFoldDB" id="A0A699S8V8"/>
<feature type="non-terminal residue" evidence="2">
    <location>
        <position position="1"/>
    </location>
</feature>
<dbReference type="EMBL" id="BKCJ011146040">
    <property type="protein sequence ID" value="GFC93912.1"/>
    <property type="molecule type" value="Genomic_DNA"/>
</dbReference>
<evidence type="ECO:0000313" key="2">
    <source>
        <dbReference type="EMBL" id="GFC93912.1"/>
    </source>
</evidence>
<feature type="compositionally biased region" description="Polar residues" evidence="1">
    <location>
        <begin position="92"/>
        <end position="102"/>
    </location>
</feature>